<evidence type="ECO:0000259" key="2">
    <source>
        <dbReference type="Pfam" id="PF04892"/>
    </source>
</evidence>
<feature type="transmembrane region" description="Helical" evidence="1">
    <location>
        <begin position="206"/>
        <end position="233"/>
    </location>
</feature>
<keyword evidence="1" id="KW-0812">Transmembrane</keyword>
<feature type="domain" description="VanZ-like" evidence="2">
    <location>
        <begin position="49"/>
        <end position="178"/>
    </location>
</feature>
<feature type="transmembrane region" description="Helical" evidence="1">
    <location>
        <begin position="100"/>
        <end position="122"/>
    </location>
</feature>
<feature type="transmembrane region" description="Helical" evidence="1">
    <location>
        <begin position="6"/>
        <end position="30"/>
    </location>
</feature>
<accession>A0ABR8NL99</accession>
<keyword evidence="1" id="KW-1133">Transmembrane helix</keyword>
<dbReference type="Proteomes" id="UP000598426">
    <property type="component" value="Unassembled WGS sequence"/>
</dbReference>
<dbReference type="InterPro" id="IPR053150">
    <property type="entry name" value="Teicoplanin_resist-assoc"/>
</dbReference>
<proteinExistence type="predicted"/>
<dbReference type="RefSeq" id="WP_191170857.1">
    <property type="nucleotide sequence ID" value="NZ_JACXZS010000003.1"/>
</dbReference>
<name>A0ABR8NL99_9MICO</name>
<gene>
    <name evidence="3" type="ORF">IF188_05855</name>
</gene>
<evidence type="ECO:0000256" key="1">
    <source>
        <dbReference type="SAM" id="Phobius"/>
    </source>
</evidence>
<organism evidence="3 4">
    <name type="scientific">Microbacterium helvum</name>
    <dbReference type="NCBI Taxonomy" id="2773713"/>
    <lineage>
        <taxon>Bacteria</taxon>
        <taxon>Bacillati</taxon>
        <taxon>Actinomycetota</taxon>
        <taxon>Actinomycetes</taxon>
        <taxon>Micrococcales</taxon>
        <taxon>Microbacteriaceae</taxon>
        <taxon>Microbacterium</taxon>
    </lineage>
</organism>
<dbReference type="PANTHER" id="PTHR36834">
    <property type="entry name" value="MEMBRANE PROTEIN-RELATED"/>
    <property type="match status" value="1"/>
</dbReference>
<dbReference type="Pfam" id="PF04892">
    <property type="entry name" value="VanZ"/>
    <property type="match status" value="1"/>
</dbReference>
<evidence type="ECO:0000313" key="4">
    <source>
        <dbReference type="Proteomes" id="UP000598426"/>
    </source>
</evidence>
<dbReference type="EMBL" id="JACXZS010000003">
    <property type="protein sequence ID" value="MBD3941222.1"/>
    <property type="molecule type" value="Genomic_DNA"/>
</dbReference>
<keyword evidence="1" id="KW-0472">Membrane</keyword>
<dbReference type="InterPro" id="IPR006976">
    <property type="entry name" value="VanZ-like"/>
</dbReference>
<comment type="caution">
    <text evidence="3">The sequence shown here is derived from an EMBL/GenBank/DDBJ whole genome shotgun (WGS) entry which is preliminary data.</text>
</comment>
<feature type="transmembrane region" description="Helical" evidence="1">
    <location>
        <begin position="309"/>
        <end position="327"/>
    </location>
</feature>
<feature type="transmembrane region" description="Helical" evidence="1">
    <location>
        <begin position="42"/>
        <end position="61"/>
    </location>
</feature>
<reference evidence="3 4" key="1">
    <citation type="submission" date="2020-09" db="EMBL/GenBank/DDBJ databases">
        <title>Isolation and identification of active actinomycetes.</title>
        <authorList>
            <person name="Li X."/>
        </authorList>
    </citation>
    <scope>NUCLEOTIDE SEQUENCE [LARGE SCALE GENOMIC DNA]</scope>
    <source>
        <strain evidence="3 4">NEAU-LLC</strain>
    </source>
</reference>
<evidence type="ECO:0000313" key="3">
    <source>
        <dbReference type="EMBL" id="MBD3941222.1"/>
    </source>
</evidence>
<sequence>MGEQVILGVLAIVAGLVAGVLLFVPFVALSYRRRGGFGVGRFVLWGAALVYVMAIWTYTLLPLPDPDAIRCAGVNLDVWAFVGEVRGAISSPGRTLTDPAVLQLLLNVVLFVPLGFFVRVLGGRGIPTALLAGLGVSAFIETTQLTGVWGLYPCAYRVFDVDDLLTNTLGALVGSVLALGVPRRHWGTPKFADAESPRPITRRRRFLAMLCDVLAAWVLGAAVAIGFQLLLYALGADRAVRDGTAATVVAGAVPIAVWLVVTLATGRTIGDHAVQLRYTGGPLPVGLARPLRFLGGIGGYLLLSALPGAWGLVTGTFALVSAVLVLTTDDRRGLPGIVSGQRLVDAREPVEPFES</sequence>
<protein>
    <submittedName>
        <fullName evidence="3">VanZ family protein</fullName>
    </submittedName>
</protein>
<keyword evidence="4" id="KW-1185">Reference proteome</keyword>
<feature type="transmembrane region" description="Helical" evidence="1">
    <location>
        <begin position="245"/>
        <end position="265"/>
    </location>
</feature>
<feature type="transmembrane region" description="Helical" evidence="1">
    <location>
        <begin position="129"/>
        <end position="152"/>
    </location>
</feature>
<dbReference type="PANTHER" id="PTHR36834:SF1">
    <property type="entry name" value="INTEGRAL MEMBRANE PROTEIN"/>
    <property type="match status" value="1"/>
</dbReference>